<protein>
    <recommendedName>
        <fullName evidence="4">Lipoprotein</fullName>
    </recommendedName>
</protein>
<dbReference type="Proteomes" id="UP000540014">
    <property type="component" value="Unassembled WGS sequence"/>
</dbReference>
<gene>
    <name evidence="2" type="ORF">HF861_05145</name>
</gene>
<organism evidence="2 3">
    <name type="scientific">Faecalicoccus pleomorphus</name>
    <dbReference type="NCBI Taxonomy" id="1323"/>
    <lineage>
        <taxon>Bacteria</taxon>
        <taxon>Bacillati</taxon>
        <taxon>Bacillota</taxon>
        <taxon>Erysipelotrichia</taxon>
        <taxon>Erysipelotrichales</taxon>
        <taxon>Erysipelotrichaceae</taxon>
        <taxon>Faecalicoccus</taxon>
    </lineage>
</organism>
<comment type="caution">
    <text evidence="2">The sequence shown here is derived from an EMBL/GenBank/DDBJ whole genome shotgun (WGS) entry which is preliminary data.</text>
</comment>
<evidence type="ECO:0008006" key="4">
    <source>
        <dbReference type="Google" id="ProtNLM"/>
    </source>
</evidence>
<name>A0A7X9NJL0_9FIRM</name>
<keyword evidence="1" id="KW-0732">Signal</keyword>
<evidence type="ECO:0000313" key="3">
    <source>
        <dbReference type="Proteomes" id="UP000540014"/>
    </source>
</evidence>
<evidence type="ECO:0000313" key="2">
    <source>
        <dbReference type="EMBL" id="NME44269.1"/>
    </source>
</evidence>
<dbReference type="EMBL" id="JABAFR010000009">
    <property type="protein sequence ID" value="NME44269.1"/>
    <property type="molecule type" value="Genomic_DNA"/>
</dbReference>
<sequence length="115" mass="12901">MKKILKLLLLSFTCFSFILSGCSAQEAPKEEKEEMKTIGEEIQGENVYKVILTNSTGKSIKGFAIKTGTMDDFGENVLGEDDEFSNKEKRTLYYDATTAIEENEEAQRLTSNLLT</sequence>
<accession>A0A7X9NJL0</accession>
<dbReference type="AlphaFoldDB" id="A0A7X9NJL0"/>
<dbReference type="RefSeq" id="WP_168965157.1">
    <property type="nucleotide sequence ID" value="NZ_JABAFR010000009.1"/>
</dbReference>
<evidence type="ECO:0000256" key="1">
    <source>
        <dbReference type="SAM" id="SignalP"/>
    </source>
</evidence>
<proteinExistence type="predicted"/>
<dbReference type="PROSITE" id="PS51257">
    <property type="entry name" value="PROKAR_LIPOPROTEIN"/>
    <property type="match status" value="1"/>
</dbReference>
<feature type="chain" id="PRO_5038581317" description="Lipoprotein" evidence="1">
    <location>
        <begin position="25"/>
        <end position="115"/>
    </location>
</feature>
<reference evidence="2 3" key="1">
    <citation type="submission" date="2020-04" db="EMBL/GenBank/DDBJ databases">
        <authorList>
            <person name="Hitch T.C.A."/>
            <person name="Wylensek D."/>
            <person name="Clavel T."/>
        </authorList>
    </citation>
    <scope>NUCLEOTIDE SEQUENCE [LARGE SCALE GENOMIC DNA]</scope>
    <source>
        <strain evidence="2 3">BSM-383-APC-22F</strain>
    </source>
</reference>
<feature type="signal peptide" evidence="1">
    <location>
        <begin position="1"/>
        <end position="24"/>
    </location>
</feature>